<accession>A0A9D1MCQ2</accession>
<reference evidence="3" key="2">
    <citation type="journal article" date="2021" name="PeerJ">
        <title>Extensive microbial diversity within the chicken gut microbiome revealed by metagenomics and culture.</title>
        <authorList>
            <person name="Gilroy R."/>
            <person name="Ravi A."/>
            <person name="Getino M."/>
            <person name="Pursley I."/>
            <person name="Horton D.L."/>
            <person name="Alikhan N.F."/>
            <person name="Baker D."/>
            <person name="Gharbi K."/>
            <person name="Hall N."/>
            <person name="Watson M."/>
            <person name="Adriaenssens E.M."/>
            <person name="Foster-Nyarko E."/>
            <person name="Jarju S."/>
            <person name="Secka A."/>
            <person name="Antonio M."/>
            <person name="Oren A."/>
            <person name="Chaudhuri R.R."/>
            <person name="La Ragione R."/>
            <person name="Hildebrand F."/>
            <person name="Pallen M.J."/>
        </authorList>
    </citation>
    <scope>NUCLEOTIDE SEQUENCE</scope>
    <source>
        <strain evidence="3">USAMLcec3-3695</strain>
    </source>
</reference>
<keyword evidence="2" id="KW-0812">Transmembrane</keyword>
<evidence type="ECO:0000313" key="4">
    <source>
        <dbReference type="Proteomes" id="UP000824109"/>
    </source>
</evidence>
<keyword evidence="1" id="KW-0175">Coiled coil</keyword>
<dbReference type="AlphaFoldDB" id="A0A9D1MCQ2"/>
<dbReference type="SUPFAM" id="SSF46579">
    <property type="entry name" value="Prefoldin"/>
    <property type="match status" value="1"/>
</dbReference>
<dbReference type="Gene3D" id="1.10.287.1490">
    <property type="match status" value="1"/>
</dbReference>
<protein>
    <submittedName>
        <fullName evidence="3">Uncharacterized protein</fullName>
    </submittedName>
</protein>
<name>A0A9D1MCQ2_9FIRM</name>
<dbReference type="EMBL" id="DVNB01000083">
    <property type="protein sequence ID" value="HIU57693.1"/>
    <property type="molecule type" value="Genomic_DNA"/>
</dbReference>
<sequence length="205" mass="22555">MRNGKSFYITMIPIIVSVVIGVLLLVFHNSIGTSSKAALMVAGEKNDMNSQISELNSQIDDLNIEIAGYNQIINANSTLINEVTSLNSELDSYNADLENARQRNSELNSQLTEKQEYLDNLSSIGTDSAEGEARELKDGEYKCPADLKSGRYRAEGEGTIYVYNIANSLTVRENLSTIDSHSYEFEISSGEKIKIEGEVSITPLS</sequence>
<evidence type="ECO:0000256" key="1">
    <source>
        <dbReference type="SAM" id="Coils"/>
    </source>
</evidence>
<keyword evidence="2" id="KW-1133">Transmembrane helix</keyword>
<feature type="coiled-coil region" evidence="1">
    <location>
        <begin position="45"/>
        <end position="117"/>
    </location>
</feature>
<feature type="transmembrane region" description="Helical" evidence="2">
    <location>
        <begin position="6"/>
        <end position="27"/>
    </location>
</feature>
<evidence type="ECO:0000256" key="2">
    <source>
        <dbReference type="SAM" id="Phobius"/>
    </source>
</evidence>
<dbReference type="Proteomes" id="UP000824109">
    <property type="component" value="Unassembled WGS sequence"/>
</dbReference>
<proteinExistence type="predicted"/>
<organism evidence="3 4">
    <name type="scientific">Candidatus Ornithomonoglobus merdipullorum</name>
    <dbReference type="NCBI Taxonomy" id="2840895"/>
    <lineage>
        <taxon>Bacteria</taxon>
        <taxon>Bacillati</taxon>
        <taxon>Bacillota</taxon>
        <taxon>Clostridia</taxon>
        <taxon>Candidatus Ornithomonoglobus</taxon>
    </lineage>
</organism>
<reference evidence="3" key="1">
    <citation type="submission" date="2020-10" db="EMBL/GenBank/DDBJ databases">
        <authorList>
            <person name="Gilroy R."/>
        </authorList>
    </citation>
    <scope>NUCLEOTIDE SEQUENCE</scope>
    <source>
        <strain evidence="3">USAMLcec3-3695</strain>
    </source>
</reference>
<gene>
    <name evidence="3" type="ORF">IAA61_07800</name>
</gene>
<evidence type="ECO:0000313" key="3">
    <source>
        <dbReference type="EMBL" id="HIU57693.1"/>
    </source>
</evidence>
<keyword evidence="2" id="KW-0472">Membrane</keyword>
<comment type="caution">
    <text evidence="3">The sequence shown here is derived from an EMBL/GenBank/DDBJ whole genome shotgun (WGS) entry which is preliminary data.</text>
</comment>